<name>A0A3N4RG08_9ACTN</name>
<evidence type="ECO:0000313" key="2">
    <source>
        <dbReference type="Proteomes" id="UP000266906"/>
    </source>
</evidence>
<protein>
    <submittedName>
        <fullName evidence="1">Uncharacterized protein</fullName>
    </submittedName>
</protein>
<sequence>MTDITAADSDWDRQLADGFAVLLGRPLDAFDAGAVYAAEVDGNLLAETGFRQEPAWVRPAALRGEESVPGLWVYDAGRELPRFDAARSLFDFPAGAPGRDALPPAFLAAVGAACFRPSLIRGADLAPLVEEHGVDLADPACRGAWSVYFARLVSDGTLFGALVAALQTGRGPAELLEFEFEPEEEVEESWREGLAGVAHPELRHHLGFFCTEGESGLMPVDCGSTGHRLDGDGCAGVMGWEDGYGQLEVNVVRLSEQVAGPHR</sequence>
<keyword evidence="2" id="KW-1185">Reference proteome</keyword>
<comment type="caution">
    <text evidence="1">The sequence shown here is derived from an EMBL/GenBank/DDBJ whole genome shotgun (WGS) entry which is preliminary data.</text>
</comment>
<reference evidence="1 2" key="1">
    <citation type="submission" date="2018-11" db="EMBL/GenBank/DDBJ databases">
        <title>Sequencing the genomes of 1000 actinobacteria strains.</title>
        <authorList>
            <person name="Klenk H.-P."/>
        </authorList>
    </citation>
    <scope>NUCLEOTIDE SEQUENCE [LARGE SCALE GENOMIC DNA]</scope>
    <source>
        <strain evidence="1 2">DSM 44781</strain>
    </source>
</reference>
<dbReference type="RefSeq" id="WP_123821008.1">
    <property type="nucleotide sequence ID" value="NZ_RKQG01000002.1"/>
</dbReference>
<accession>A0A3N4RG08</accession>
<dbReference type="Proteomes" id="UP000266906">
    <property type="component" value="Unassembled WGS sequence"/>
</dbReference>
<dbReference type="AlphaFoldDB" id="A0A3N4RG08"/>
<dbReference type="EMBL" id="RKQG01000002">
    <property type="protein sequence ID" value="RPE29621.1"/>
    <property type="molecule type" value="Genomic_DNA"/>
</dbReference>
<proteinExistence type="predicted"/>
<organism evidence="1 2">
    <name type="scientific">Kitasatospora cineracea</name>
    <dbReference type="NCBI Taxonomy" id="88074"/>
    <lineage>
        <taxon>Bacteria</taxon>
        <taxon>Bacillati</taxon>
        <taxon>Actinomycetota</taxon>
        <taxon>Actinomycetes</taxon>
        <taxon>Kitasatosporales</taxon>
        <taxon>Streptomycetaceae</taxon>
        <taxon>Kitasatospora</taxon>
    </lineage>
</organism>
<evidence type="ECO:0000313" key="1">
    <source>
        <dbReference type="EMBL" id="RPE29621.1"/>
    </source>
</evidence>
<gene>
    <name evidence="1" type="ORF">EDD38_6779</name>
</gene>